<dbReference type="AlphaFoldDB" id="A0A158I4T9"/>
<dbReference type="Proteomes" id="UP000054893">
    <property type="component" value="Unassembled WGS sequence"/>
</dbReference>
<dbReference type="EMBL" id="FCOC02000025">
    <property type="protein sequence ID" value="SAL51030.1"/>
    <property type="molecule type" value="Genomic_DNA"/>
</dbReference>
<gene>
    <name evidence="1" type="ORF">AWB64_05421</name>
</gene>
<reference evidence="1 2" key="1">
    <citation type="submission" date="2016-01" db="EMBL/GenBank/DDBJ databases">
        <authorList>
            <person name="Oliw E.H."/>
        </authorList>
    </citation>
    <scope>NUCLEOTIDE SEQUENCE [LARGE SCALE GENOMIC DNA]</scope>
    <source>
        <strain evidence="1">LMG 22029</strain>
    </source>
</reference>
<name>A0A158I4T9_CABSO</name>
<accession>A0A158I4T9</accession>
<dbReference type="Pfam" id="PF11672">
    <property type="entry name" value="DUF3268"/>
    <property type="match status" value="1"/>
</dbReference>
<evidence type="ECO:0000313" key="1">
    <source>
        <dbReference type="EMBL" id="SAL51030.1"/>
    </source>
</evidence>
<dbReference type="InterPro" id="IPR021686">
    <property type="entry name" value="DUF3268"/>
</dbReference>
<protein>
    <submittedName>
        <fullName evidence="1">Uncharacterized protein</fullName>
    </submittedName>
</protein>
<organism evidence="1 2">
    <name type="scientific">Caballeronia sordidicola</name>
    <name type="common">Burkholderia sordidicola</name>
    <dbReference type="NCBI Taxonomy" id="196367"/>
    <lineage>
        <taxon>Bacteria</taxon>
        <taxon>Pseudomonadati</taxon>
        <taxon>Pseudomonadota</taxon>
        <taxon>Betaproteobacteria</taxon>
        <taxon>Burkholderiales</taxon>
        <taxon>Burkholderiaceae</taxon>
        <taxon>Caballeronia</taxon>
    </lineage>
</organism>
<evidence type="ECO:0000313" key="2">
    <source>
        <dbReference type="Proteomes" id="UP000054893"/>
    </source>
</evidence>
<proteinExistence type="predicted"/>
<sequence>MCRETLSADQGLLKLRSPCASPVRSSRYLNVICQYCGAPAVLASFGSQGYQYREDCGTRWLCEVCQAWIGAYSRSTRNVPLGRLANAELREWKAKLHAALEPMAVTKARRDAISIFEARAKGYRWLANALQIDEKACTIHQLDADQCRAAVGVIEQFGRSRLDHAPSA</sequence>